<dbReference type="AlphaFoldDB" id="A0A6C0R2J5"/>
<dbReference type="GO" id="GO:0015986">
    <property type="term" value="P:proton motive force-driven ATP synthesis"/>
    <property type="evidence" value="ECO:0007669"/>
    <property type="project" value="InterPro"/>
</dbReference>
<proteinExistence type="inferred from homology"/>
<evidence type="ECO:0000313" key="14">
    <source>
        <dbReference type="EMBL" id="QHZ87469.1"/>
    </source>
</evidence>
<evidence type="ECO:0000256" key="7">
    <source>
        <dbReference type="ARBA" id="ARBA00022781"/>
    </source>
</evidence>
<sequence length="53" mass="6501">MPQMAPMSWMLLFLFFSCMLLMINMLNYYLFNPKFNIKKESKSISSKINNWKW</sequence>
<dbReference type="Pfam" id="PF00895">
    <property type="entry name" value="ATP-synt_8"/>
    <property type="match status" value="1"/>
</dbReference>
<evidence type="ECO:0000256" key="1">
    <source>
        <dbReference type="ARBA" id="ARBA00004304"/>
    </source>
</evidence>
<keyword evidence="8 13" id="KW-1133">Transmembrane helix</keyword>
<evidence type="ECO:0000256" key="4">
    <source>
        <dbReference type="ARBA" id="ARBA00022448"/>
    </source>
</evidence>
<geneLocation type="mitochondrion" evidence="14"/>
<keyword evidence="4 12" id="KW-0813">Transport</keyword>
<name>A0A6C0R2J5_9ODON</name>
<dbReference type="GO" id="GO:0015078">
    <property type="term" value="F:proton transmembrane transporter activity"/>
    <property type="evidence" value="ECO:0007669"/>
    <property type="project" value="InterPro"/>
</dbReference>
<keyword evidence="9 12" id="KW-0406">Ion transport</keyword>
<evidence type="ECO:0000256" key="10">
    <source>
        <dbReference type="ARBA" id="ARBA00023128"/>
    </source>
</evidence>
<dbReference type="GO" id="GO:0031966">
    <property type="term" value="C:mitochondrial membrane"/>
    <property type="evidence" value="ECO:0007669"/>
    <property type="project" value="UniProtKB-SubCell"/>
</dbReference>
<reference evidence="14" key="1">
    <citation type="journal article" date="2019" name="Sci. Rep.">
        <title>The mitochondrial genomes of palaeopteran insects and insights into the early insect relationships.</title>
        <authorList>
            <person name="Song N."/>
            <person name="Li X."/>
            <person name="Yin X."/>
            <person name="Li X."/>
            <person name="Yin J."/>
            <person name="Pan P."/>
        </authorList>
    </citation>
    <scope>NUCLEOTIDE SEQUENCE</scope>
</reference>
<dbReference type="EMBL" id="MK951665">
    <property type="protein sequence ID" value="QHZ87469.1"/>
    <property type="molecule type" value="Genomic_DNA"/>
</dbReference>
<evidence type="ECO:0000256" key="3">
    <source>
        <dbReference type="ARBA" id="ARBA00011291"/>
    </source>
</evidence>
<evidence type="ECO:0000256" key="2">
    <source>
        <dbReference type="ARBA" id="ARBA00008892"/>
    </source>
</evidence>
<dbReference type="InterPro" id="IPR001421">
    <property type="entry name" value="ATP8_metazoa"/>
</dbReference>
<evidence type="ECO:0000256" key="6">
    <source>
        <dbReference type="ARBA" id="ARBA00022692"/>
    </source>
</evidence>
<keyword evidence="5 12" id="KW-0138">CF(0)</keyword>
<comment type="subunit">
    <text evidence="3">F-type ATPases have 2 components, CF(1) - the catalytic core - and CF(0) - the membrane proton channel.</text>
</comment>
<dbReference type="GO" id="GO:0045259">
    <property type="term" value="C:proton-transporting ATP synthase complex"/>
    <property type="evidence" value="ECO:0007669"/>
    <property type="project" value="UniProtKB-KW"/>
</dbReference>
<organism evidence="14">
    <name type="scientific">Orthetrum albistylum</name>
    <dbReference type="NCBI Taxonomy" id="254766"/>
    <lineage>
        <taxon>Eukaryota</taxon>
        <taxon>Metazoa</taxon>
        <taxon>Ecdysozoa</taxon>
        <taxon>Arthropoda</taxon>
        <taxon>Hexapoda</taxon>
        <taxon>Insecta</taxon>
        <taxon>Pterygota</taxon>
        <taxon>Palaeoptera</taxon>
        <taxon>Odonata</taxon>
        <taxon>Epiprocta</taxon>
        <taxon>Anisoptera</taxon>
        <taxon>Libelluloidea</taxon>
        <taxon>Libellulidae</taxon>
        <taxon>Orthetrum</taxon>
    </lineage>
</organism>
<comment type="subcellular location">
    <subcellularLocation>
        <location evidence="1 12">Mitochondrion membrane</location>
        <topology evidence="1 12">Single-pass membrane protein</topology>
    </subcellularLocation>
</comment>
<keyword evidence="11 13" id="KW-0472">Membrane</keyword>
<evidence type="ECO:0000256" key="5">
    <source>
        <dbReference type="ARBA" id="ARBA00022547"/>
    </source>
</evidence>
<keyword evidence="7 12" id="KW-0375">Hydrogen ion transport</keyword>
<evidence type="ECO:0000256" key="11">
    <source>
        <dbReference type="ARBA" id="ARBA00023136"/>
    </source>
</evidence>
<evidence type="ECO:0000256" key="8">
    <source>
        <dbReference type="ARBA" id="ARBA00022989"/>
    </source>
</evidence>
<keyword evidence="6 12" id="KW-0812">Transmembrane</keyword>
<comment type="similarity">
    <text evidence="2 12">Belongs to the ATPase protein 8 family.</text>
</comment>
<keyword evidence="10 12" id="KW-0496">Mitochondrion</keyword>
<gene>
    <name evidence="14" type="primary">atp8</name>
</gene>
<evidence type="ECO:0000256" key="9">
    <source>
        <dbReference type="ARBA" id="ARBA00023065"/>
    </source>
</evidence>
<accession>A0A6C0R2J5</accession>
<protein>
    <recommendedName>
        <fullName evidence="12">ATP synthase complex subunit 8</fullName>
    </recommendedName>
</protein>
<evidence type="ECO:0000256" key="12">
    <source>
        <dbReference type="RuleBase" id="RU003661"/>
    </source>
</evidence>
<feature type="transmembrane region" description="Helical" evidence="13">
    <location>
        <begin position="6"/>
        <end position="31"/>
    </location>
</feature>
<evidence type="ECO:0000256" key="13">
    <source>
        <dbReference type="SAM" id="Phobius"/>
    </source>
</evidence>